<comment type="caution">
    <text evidence="1">The sequence shown here is derived from an EMBL/GenBank/DDBJ whole genome shotgun (WGS) entry which is preliminary data.</text>
</comment>
<name>A0A251Y9H0_9MICO</name>
<dbReference type="Pfam" id="PF12900">
    <property type="entry name" value="Pyridox_ox_2"/>
    <property type="match status" value="1"/>
</dbReference>
<dbReference type="SUPFAM" id="SSF50475">
    <property type="entry name" value="FMN-binding split barrel"/>
    <property type="match status" value="1"/>
</dbReference>
<dbReference type="EMBL" id="MDJW01000008">
    <property type="protein sequence ID" value="OUE20910.1"/>
    <property type="molecule type" value="Genomic_DNA"/>
</dbReference>
<dbReference type="InterPro" id="IPR024747">
    <property type="entry name" value="Pyridox_Oxase-rel"/>
</dbReference>
<dbReference type="OrthoDB" id="7062584at2"/>
<reference evidence="1 2" key="1">
    <citation type="submission" date="2016-08" db="EMBL/GenBank/DDBJ databases">
        <title>Genome sequence of Clavibacter michiganensis spp strain CFBP7494.</title>
        <authorList>
            <person name="Thapa S.P."/>
            <person name="Coaker G."/>
            <person name="Jacques M.-A."/>
        </authorList>
    </citation>
    <scope>NUCLEOTIDE SEQUENCE [LARGE SCALE GENOMIC DNA]</scope>
    <source>
        <strain evidence="1">CFBP7494</strain>
    </source>
</reference>
<evidence type="ECO:0000313" key="2">
    <source>
        <dbReference type="Proteomes" id="UP000194837"/>
    </source>
</evidence>
<evidence type="ECO:0000313" key="1">
    <source>
        <dbReference type="EMBL" id="OUE20910.1"/>
    </source>
</evidence>
<dbReference type="Proteomes" id="UP000194837">
    <property type="component" value="Unassembled WGS sequence"/>
</dbReference>
<organism evidence="1 2">
    <name type="scientific">Clavibacter michiganensis</name>
    <dbReference type="NCBI Taxonomy" id="28447"/>
    <lineage>
        <taxon>Bacteria</taxon>
        <taxon>Bacillati</taxon>
        <taxon>Actinomycetota</taxon>
        <taxon>Actinomycetes</taxon>
        <taxon>Micrococcales</taxon>
        <taxon>Microbacteriaceae</taxon>
        <taxon>Clavibacter</taxon>
    </lineage>
</organism>
<protein>
    <submittedName>
        <fullName evidence="1">Pyridoxamine 5'-phosphate oxidase</fullName>
    </submittedName>
</protein>
<gene>
    <name evidence="1" type="ORF">BFL34_01728</name>
</gene>
<sequence>MTREGLTEYLTPEQCLALLRRRSVGRMAFVADGRIELFPVDYAIVDGAIRIRNSGGTKQAAFDRGQDVVFEVDEPGPIETWSVVVRGVARRVPDGAPAAPPIAPASTDLGRSHRVEISPVVMTGRLFGAPMHPVPVAPVHPGA</sequence>
<proteinExistence type="predicted"/>
<dbReference type="AlphaFoldDB" id="A0A251Y9H0"/>
<dbReference type="Gene3D" id="2.30.110.10">
    <property type="entry name" value="Electron Transport, Fmn-binding Protein, Chain A"/>
    <property type="match status" value="1"/>
</dbReference>
<accession>A0A251Y9H0</accession>
<dbReference type="InterPro" id="IPR012349">
    <property type="entry name" value="Split_barrel_FMN-bd"/>
</dbReference>
<dbReference type="RefSeq" id="WP_086521457.1">
    <property type="nucleotide sequence ID" value="NZ_MDJW01000008.1"/>
</dbReference>